<accession>A0A128A1J5</accession>
<dbReference type="EMBL" id="LN890280">
    <property type="protein sequence ID" value="CUR51233.1"/>
    <property type="molecule type" value="Genomic_DNA"/>
</dbReference>
<organism evidence="1 2">
    <name type="scientific">Nitrosotalea devaniterrae</name>
    <dbReference type="NCBI Taxonomy" id="1078905"/>
    <lineage>
        <taxon>Archaea</taxon>
        <taxon>Nitrososphaerota</taxon>
        <taxon>Nitrososphaeria</taxon>
        <taxon>Nitrosotaleales</taxon>
        <taxon>Nitrosotaleaceae</taxon>
        <taxon>Nitrosotalea</taxon>
    </lineage>
</organism>
<reference evidence="2" key="1">
    <citation type="submission" date="2015-10" db="EMBL/GenBank/DDBJ databases">
        <authorList>
            <person name="Lehtovirta-Morley L.E."/>
            <person name="Vieille C."/>
        </authorList>
    </citation>
    <scope>NUCLEOTIDE SEQUENCE [LARGE SCALE GENOMIC DNA]</scope>
</reference>
<keyword evidence="2" id="KW-1185">Reference proteome</keyword>
<protein>
    <submittedName>
        <fullName evidence="1">Putative transcription regulator</fullName>
    </submittedName>
</protein>
<evidence type="ECO:0000313" key="2">
    <source>
        <dbReference type="Proteomes" id="UP000196239"/>
    </source>
</evidence>
<sequence length="106" mass="12006">MQVLQQGRTLEGKDADNILKIMSNDQALKILRSTIDTPKSAWDISTVSEIPLTQVYRWIRRLHNSGLVRVSGDTNESGKKFFMYQSKVHSIKVTLMPTAETLVELS</sequence>
<dbReference type="SUPFAM" id="SSF46785">
    <property type="entry name" value="Winged helix' DNA-binding domain"/>
    <property type="match status" value="1"/>
</dbReference>
<dbReference type="InterPro" id="IPR036388">
    <property type="entry name" value="WH-like_DNA-bd_sf"/>
</dbReference>
<evidence type="ECO:0000313" key="1">
    <source>
        <dbReference type="EMBL" id="CUR51233.1"/>
    </source>
</evidence>
<name>A0A128A1J5_9ARCH</name>
<dbReference type="AlphaFoldDB" id="A0A128A1J5"/>
<proteinExistence type="predicted"/>
<dbReference type="Proteomes" id="UP000196239">
    <property type="component" value="Chromosome 1"/>
</dbReference>
<dbReference type="InterPro" id="IPR036390">
    <property type="entry name" value="WH_DNA-bd_sf"/>
</dbReference>
<gene>
    <name evidence="1" type="ORF">NDEV_0468</name>
</gene>
<dbReference type="KEGG" id="ndv:NDEV_0468"/>
<dbReference type="Gene3D" id="1.10.10.10">
    <property type="entry name" value="Winged helix-like DNA-binding domain superfamily/Winged helix DNA-binding domain"/>
    <property type="match status" value="1"/>
</dbReference>